<evidence type="ECO:0000256" key="19">
    <source>
        <dbReference type="SAM" id="SignalP"/>
    </source>
</evidence>
<dbReference type="GO" id="GO:0034045">
    <property type="term" value="C:phagophore assembly site membrane"/>
    <property type="evidence" value="ECO:0007669"/>
    <property type="project" value="UniProtKB-SubCell"/>
</dbReference>
<sequence length="242" mass="25514">MESLRVVLLGILLCVICTNYTVADDCTKINSCSCNSSEGTIDLSALGNNDGSAKYLDQPDADGSWQFSYNPCHSFTEGTCSDVAACQVSTDASQFYSIGTQDSAQFKKDSDGNVMIEYSATDQGTQRTTQVSLVCDKSSDDTLKAMTLTSKHCCPSGGKPGPGPTVTTSLELSIGTILCMAFVGLLIVYIGVGIAIQKGVRKAQGKEVIPNYSLWSSVPGLVKDGVKFTVTCGKGSPSYSKI</sequence>
<keyword evidence="15 18" id="KW-0472">Membrane</keyword>
<evidence type="ECO:0000313" key="21">
    <source>
        <dbReference type="EMBL" id="KAK7488281.1"/>
    </source>
</evidence>
<evidence type="ECO:0000256" key="10">
    <source>
        <dbReference type="ARBA" id="ARBA00022927"/>
    </source>
</evidence>
<reference evidence="21 22" key="1">
    <citation type="journal article" date="2023" name="Sci. Data">
        <title>Genome assembly of the Korean intertidal mud-creeper Batillaria attramentaria.</title>
        <authorList>
            <person name="Patra A.K."/>
            <person name="Ho P.T."/>
            <person name="Jun S."/>
            <person name="Lee S.J."/>
            <person name="Kim Y."/>
            <person name="Won Y.J."/>
        </authorList>
    </citation>
    <scope>NUCLEOTIDE SEQUENCE [LARGE SCALE GENOMIC DNA]</scope>
    <source>
        <strain evidence="21">Wonlab-2016</strain>
    </source>
</reference>
<dbReference type="InterPro" id="IPR009011">
    <property type="entry name" value="Man6P_isomerase_rcpt-bd_dom_sf"/>
</dbReference>
<dbReference type="InterPro" id="IPR044865">
    <property type="entry name" value="MRH_dom"/>
</dbReference>
<evidence type="ECO:0000256" key="17">
    <source>
        <dbReference type="ARBA" id="ARBA00023329"/>
    </source>
</evidence>
<dbReference type="AlphaFoldDB" id="A0ABD0KMG5"/>
<keyword evidence="16" id="KW-1015">Disulfide bond</keyword>
<dbReference type="GO" id="GO:0000139">
    <property type="term" value="C:Golgi membrane"/>
    <property type="evidence" value="ECO:0007669"/>
    <property type="project" value="UniProtKB-SubCell"/>
</dbReference>
<comment type="similarity">
    <text evidence="5">Belongs to the ATG27 family.</text>
</comment>
<keyword evidence="22" id="KW-1185">Reference proteome</keyword>
<dbReference type="Gene3D" id="2.70.130.10">
    <property type="entry name" value="Mannose-6-phosphate receptor binding domain"/>
    <property type="match status" value="1"/>
</dbReference>
<evidence type="ECO:0000256" key="4">
    <source>
        <dbReference type="ARBA" id="ARBA00004472"/>
    </source>
</evidence>
<dbReference type="EMBL" id="JACVVK020000152">
    <property type="protein sequence ID" value="KAK7488281.1"/>
    <property type="molecule type" value="Genomic_DNA"/>
</dbReference>
<dbReference type="PANTHER" id="PTHR15071">
    <property type="entry name" value="MANNOSE-6-PHOSPHATE RECEPTOR FAMILY MEMBER"/>
    <property type="match status" value="1"/>
</dbReference>
<evidence type="ECO:0000256" key="11">
    <source>
        <dbReference type="ARBA" id="ARBA00022989"/>
    </source>
</evidence>
<keyword evidence="9 19" id="KW-0732">Signal</keyword>
<dbReference type="Proteomes" id="UP001519460">
    <property type="component" value="Unassembled WGS sequence"/>
</dbReference>
<organism evidence="21 22">
    <name type="scientific">Batillaria attramentaria</name>
    <dbReference type="NCBI Taxonomy" id="370345"/>
    <lineage>
        <taxon>Eukaryota</taxon>
        <taxon>Metazoa</taxon>
        <taxon>Spiralia</taxon>
        <taxon>Lophotrochozoa</taxon>
        <taxon>Mollusca</taxon>
        <taxon>Gastropoda</taxon>
        <taxon>Caenogastropoda</taxon>
        <taxon>Sorbeoconcha</taxon>
        <taxon>Cerithioidea</taxon>
        <taxon>Batillariidae</taxon>
        <taxon>Batillaria</taxon>
    </lineage>
</organism>
<proteinExistence type="inferred from homology"/>
<keyword evidence="13" id="KW-0333">Golgi apparatus</keyword>
<evidence type="ECO:0000256" key="7">
    <source>
        <dbReference type="ARBA" id="ARBA00022448"/>
    </source>
</evidence>
<evidence type="ECO:0000256" key="13">
    <source>
        <dbReference type="ARBA" id="ARBA00023034"/>
    </source>
</evidence>
<evidence type="ECO:0000256" key="12">
    <source>
        <dbReference type="ARBA" id="ARBA00023006"/>
    </source>
</evidence>
<evidence type="ECO:0000256" key="5">
    <source>
        <dbReference type="ARBA" id="ARBA00005363"/>
    </source>
</evidence>
<keyword evidence="12" id="KW-0072">Autophagy</keyword>
<evidence type="ECO:0000256" key="9">
    <source>
        <dbReference type="ARBA" id="ARBA00022729"/>
    </source>
</evidence>
<dbReference type="PANTHER" id="PTHR15071:SF0">
    <property type="entry name" value="MANNOSE 6-PHOSPHATE RECEPTOR-LIKE PROTEIN 1"/>
    <property type="match status" value="1"/>
</dbReference>
<dbReference type="InterPro" id="IPR018939">
    <property type="entry name" value="Autophagy-rel_prot_27"/>
</dbReference>
<gene>
    <name evidence="21" type="ORF">BaRGS_00020440</name>
</gene>
<comment type="subcellular location">
    <subcellularLocation>
        <location evidence="2">Cytoplasmic vesicle membrane</location>
        <topology evidence="2">Single-pass type I membrane protein</topology>
    </subcellularLocation>
    <subcellularLocation>
        <location evidence="3">Golgi apparatus membrane</location>
    </subcellularLocation>
    <subcellularLocation>
        <location evidence="1">Mitochondrion membrane</location>
        <topology evidence="1">Single-pass membrane protein</topology>
    </subcellularLocation>
    <subcellularLocation>
        <location evidence="4">Preautophagosomal structure membrane</location>
        <topology evidence="4">Single-pass type I membrane protein</topology>
    </subcellularLocation>
</comment>
<keyword evidence="17" id="KW-0968">Cytoplasmic vesicle</keyword>
<evidence type="ECO:0000256" key="14">
    <source>
        <dbReference type="ARBA" id="ARBA00023128"/>
    </source>
</evidence>
<keyword evidence="14" id="KW-0496">Mitochondrion</keyword>
<dbReference type="Pfam" id="PF09451">
    <property type="entry name" value="ATG27"/>
    <property type="match status" value="1"/>
</dbReference>
<evidence type="ECO:0000256" key="1">
    <source>
        <dbReference type="ARBA" id="ARBA00004304"/>
    </source>
</evidence>
<dbReference type="SUPFAM" id="SSF50911">
    <property type="entry name" value="Mannose 6-phosphate receptor domain"/>
    <property type="match status" value="1"/>
</dbReference>
<name>A0ABD0KMG5_9CAEN</name>
<feature type="chain" id="PRO_5044895814" description="Autophagy-related protein 27" evidence="19">
    <location>
        <begin position="24"/>
        <end position="242"/>
    </location>
</feature>
<keyword evidence="10" id="KW-0653">Protein transport</keyword>
<dbReference type="GO" id="GO:0031966">
    <property type="term" value="C:mitochondrial membrane"/>
    <property type="evidence" value="ECO:0007669"/>
    <property type="project" value="UniProtKB-SubCell"/>
</dbReference>
<evidence type="ECO:0000256" key="3">
    <source>
        <dbReference type="ARBA" id="ARBA00004394"/>
    </source>
</evidence>
<feature type="signal peptide" evidence="19">
    <location>
        <begin position="1"/>
        <end position="23"/>
    </location>
</feature>
<evidence type="ECO:0000256" key="6">
    <source>
        <dbReference type="ARBA" id="ARBA00013776"/>
    </source>
</evidence>
<evidence type="ECO:0000256" key="15">
    <source>
        <dbReference type="ARBA" id="ARBA00023136"/>
    </source>
</evidence>
<dbReference type="GO" id="GO:0006914">
    <property type="term" value="P:autophagy"/>
    <property type="evidence" value="ECO:0007669"/>
    <property type="project" value="UniProtKB-KW"/>
</dbReference>
<comment type="caution">
    <text evidence="21">The sequence shown here is derived from an EMBL/GenBank/DDBJ whole genome shotgun (WGS) entry which is preliminary data.</text>
</comment>
<keyword evidence="7" id="KW-0813">Transport</keyword>
<dbReference type="GO" id="GO:0015031">
    <property type="term" value="P:protein transport"/>
    <property type="evidence" value="ECO:0007669"/>
    <property type="project" value="UniProtKB-KW"/>
</dbReference>
<dbReference type="PROSITE" id="PS51914">
    <property type="entry name" value="MRH"/>
    <property type="match status" value="1"/>
</dbReference>
<feature type="domain" description="MRH" evidence="20">
    <location>
        <begin position="24"/>
        <end position="156"/>
    </location>
</feature>
<feature type="transmembrane region" description="Helical" evidence="18">
    <location>
        <begin position="172"/>
        <end position="196"/>
    </location>
</feature>
<protein>
    <recommendedName>
        <fullName evidence="6">Autophagy-related protein 27</fullName>
    </recommendedName>
</protein>
<evidence type="ECO:0000256" key="18">
    <source>
        <dbReference type="SAM" id="Phobius"/>
    </source>
</evidence>
<evidence type="ECO:0000313" key="22">
    <source>
        <dbReference type="Proteomes" id="UP001519460"/>
    </source>
</evidence>
<evidence type="ECO:0000256" key="2">
    <source>
        <dbReference type="ARBA" id="ARBA00004358"/>
    </source>
</evidence>
<dbReference type="GO" id="GO:0010008">
    <property type="term" value="C:endosome membrane"/>
    <property type="evidence" value="ECO:0007669"/>
    <property type="project" value="UniProtKB-SubCell"/>
</dbReference>
<keyword evidence="11 18" id="KW-1133">Transmembrane helix</keyword>
<evidence type="ECO:0000256" key="16">
    <source>
        <dbReference type="ARBA" id="ARBA00023157"/>
    </source>
</evidence>
<keyword evidence="8 18" id="KW-0812">Transmembrane</keyword>
<accession>A0ABD0KMG5</accession>
<evidence type="ECO:0000259" key="20">
    <source>
        <dbReference type="PROSITE" id="PS51914"/>
    </source>
</evidence>
<evidence type="ECO:0000256" key="8">
    <source>
        <dbReference type="ARBA" id="ARBA00022692"/>
    </source>
</evidence>